<protein>
    <submittedName>
        <fullName evidence="2">Esterase-like activity of phytase family protein</fullName>
    </submittedName>
</protein>
<name>A0ABS7VK03_9HYPH</name>
<feature type="domain" description="Phytase-like" evidence="1">
    <location>
        <begin position="75"/>
        <end position="329"/>
    </location>
</feature>
<comment type="caution">
    <text evidence="2">The sequence shown here is derived from an EMBL/GenBank/DDBJ whole genome shotgun (WGS) entry which is preliminary data.</text>
</comment>
<evidence type="ECO:0000259" key="1">
    <source>
        <dbReference type="Pfam" id="PF13449"/>
    </source>
</evidence>
<accession>A0ABS7VK03</accession>
<dbReference type="PROSITE" id="PS51318">
    <property type="entry name" value="TAT"/>
    <property type="match status" value="1"/>
</dbReference>
<dbReference type="RefSeq" id="WP_224312073.1">
    <property type="nucleotide sequence ID" value="NZ_JAIRBM010000003.1"/>
</dbReference>
<sequence length="348" mass="37812">MRLSRRLFLIGGGAAAAATILAERTFARPRAATNTLSIEISARPIDHLSVTDRGRSRFGDLSFRGGLDLRSPESRFGGFSGLWRSPDGQRLVSVADNAQWLTARVQTSDGRLSGLADARLAPLLSWNGRPLGETRYYDTESLTIANGVAYVGVERKHAVMRFDWGADGVAAKARPLNLPDSVRRDIENLPNNQGLEAIGIAPLRSPLAGALVAIAERAEAGDRPTRGFILTGPRVGAFSVRRSDGYDISDLAFLPSGEIFLLERSFSLFQGFRVRLRRIAADAVKPDAEVDGTVIFESDPSHQIDNMEGLAVHQEAEDTVLTLISDNNFSPLQRTLLLEFSLMPGKSA</sequence>
<reference evidence="2 3" key="1">
    <citation type="submission" date="2021-09" db="EMBL/GenBank/DDBJ databases">
        <title>The complete genome sequence of a new microorganism.</title>
        <authorList>
            <person name="Zi Z."/>
        </authorList>
    </citation>
    <scope>NUCLEOTIDE SEQUENCE [LARGE SCALE GENOMIC DNA]</scope>
    <source>
        <strain evidence="2 3">WGZ8</strain>
    </source>
</reference>
<evidence type="ECO:0000313" key="3">
    <source>
        <dbReference type="Proteomes" id="UP000704176"/>
    </source>
</evidence>
<dbReference type="InterPro" id="IPR006311">
    <property type="entry name" value="TAT_signal"/>
</dbReference>
<gene>
    <name evidence="2" type="ORF">K9B37_06095</name>
</gene>
<dbReference type="Pfam" id="PF13449">
    <property type="entry name" value="Phytase-like"/>
    <property type="match status" value="1"/>
</dbReference>
<dbReference type="EMBL" id="JAIRBM010000003">
    <property type="protein sequence ID" value="MBZ6075859.1"/>
    <property type="molecule type" value="Genomic_DNA"/>
</dbReference>
<keyword evidence="3" id="KW-1185">Reference proteome</keyword>
<organism evidence="2 3">
    <name type="scientific">Microvirga puerhi</name>
    <dbReference type="NCBI Taxonomy" id="2876078"/>
    <lineage>
        <taxon>Bacteria</taxon>
        <taxon>Pseudomonadati</taxon>
        <taxon>Pseudomonadota</taxon>
        <taxon>Alphaproteobacteria</taxon>
        <taxon>Hyphomicrobiales</taxon>
        <taxon>Methylobacteriaceae</taxon>
        <taxon>Microvirga</taxon>
    </lineage>
</organism>
<dbReference type="Proteomes" id="UP000704176">
    <property type="component" value="Unassembled WGS sequence"/>
</dbReference>
<dbReference type="PIRSF" id="PIRSF031900">
    <property type="entry name" value="UCP031900"/>
    <property type="match status" value="1"/>
</dbReference>
<proteinExistence type="predicted"/>
<evidence type="ECO:0000313" key="2">
    <source>
        <dbReference type="EMBL" id="MBZ6075859.1"/>
    </source>
</evidence>
<dbReference type="InterPro" id="IPR014567">
    <property type="entry name" value="UCP031900"/>
</dbReference>
<dbReference type="InterPro" id="IPR027372">
    <property type="entry name" value="Phytase-like_dom"/>
</dbReference>